<evidence type="ECO:0000313" key="2">
    <source>
        <dbReference type="Proteomes" id="UP000215914"/>
    </source>
</evidence>
<gene>
    <name evidence="1" type="ORF">HanXRQr2_Chr05g0211051</name>
</gene>
<proteinExistence type="predicted"/>
<reference evidence="1" key="1">
    <citation type="journal article" date="2017" name="Nature">
        <title>The sunflower genome provides insights into oil metabolism, flowering and Asterid evolution.</title>
        <authorList>
            <person name="Badouin H."/>
            <person name="Gouzy J."/>
            <person name="Grassa C.J."/>
            <person name="Murat F."/>
            <person name="Staton S.E."/>
            <person name="Cottret L."/>
            <person name="Lelandais-Briere C."/>
            <person name="Owens G.L."/>
            <person name="Carrere S."/>
            <person name="Mayjonade B."/>
            <person name="Legrand L."/>
            <person name="Gill N."/>
            <person name="Kane N.C."/>
            <person name="Bowers J.E."/>
            <person name="Hubner S."/>
            <person name="Bellec A."/>
            <person name="Berard A."/>
            <person name="Berges H."/>
            <person name="Blanchet N."/>
            <person name="Boniface M.C."/>
            <person name="Brunel D."/>
            <person name="Catrice O."/>
            <person name="Chaidir N."/>
            <person name="Claudel C."/>
            <person name="Donnadieu C."/>
            <person name="Faraut T."/>
            <person name="Fievet G."/>
            <person name="Helmstetter N."/>
            <person name="King M."/>
            <person name="Knapp S.J."/>
            <person name="Lai Z."/>
            <person name="Le Paslier M.C."/>
            <person name="Lippi Y."/>
            <person name="Lorenzon L."/>
            <person name="Mandel J.R."/>
            <person name="Marage G."/>
            <person name="Marchand G."/>
            <person name="Marquand E."/>
            <person name="Bret-Mestries E."/>
            <person name="Morien E."/>
            <person name="Nambeesan S."/>
            <person name="Nguyen T."/>
            <person name="Pegot-Espagnet P."/>
            <person name="Pouilly N."/>
            <person name="Raftis F."/>
            <person name="Sallet E."/>
            <person name="Schiex T."/>
            <person name="Thomas J."/>
            <person name="Vandecasteele C."/>
            <person name="Vares D."/>
            <person name="Vear F."/>
            <person name="Vautrin S."/>
            <person name="Crespi M."/>
            <person name="Mangin B."/>
            <person name="Burke J.M."/>
            <person name="Salse J."/>
            <person name="Munos S."/>
            <person name="Vincourt P."/>
            <person name="Rieseberg L.H."/>
            <person name="Langlade N.B."/>
        </authorList>
    </citation>
    <scope>NUCLEOTIDE SEQUENCE</scope>
    <source>
        <tissue evidence="1">Leaves</tissue>
    </source>
</reference>
<reference evidence="1" key="2">
    <citation type="submission" date="2020-06" db="EMBL/GenBank/DDBJ databases">
        <title>Helianthus annuus Genome sequencing and assembly Release 2.</title>
        <authorList>
            <person name="Gouzy J."/>
            <person name="Langlade N."/>
            <person name="Munos S."/>
        </authorList>
    </citation>
    <scope>NUCLEOTIDE SEQUENCE</scope>
    <source>
        <tissue evidence="1">Leaves</tissue>
    </source>
</reference>
<evidence type="ECO:0000313" key="1">
    <source>
        <dbReference type="EMBL" id="KAF5805580.1"/>
    </source>
</evidence>
<dbReference type="EMBL" id="MNCJ02000320">
    <property type="protein sequence ID" value="KAF5805580.1"/>
    <property type="molecule type" value="Genomic_DNA"/>
</dbReference>
<name>A0A9K3NMT3_HELAN</name>
<protein>
    <submittedName>
        <fullName evidence="1">Uncharacterized protein</fullName>
    </submittedName>
</protein>
<organism evidence="1 2">
    <name type="scientific">Helianthus annuus</name>
    <name type="common">Common sunflower</name>
    <dbReference type="NCBI Taxonomy" id="4232"/>
    <lineage>
        <taxon>Eukaryota</taxon>
        <taxon>Viridiplantae</taxon>
        <taxon>Streptophyta</taxon>
        <taxon>Embryophyta</taxon>
        <taxon>Tracheophyta</taxon>
        <taxon>Spermatophyta</taxon>
        <taxon>Magnoliopsida</taxon>
        <taxon>eudicotyledons</taxon>
        <taxon>Gunneridae</taxon>
        <taxon>Pentapetalae</taxon>
        <taxon>asterids</taxon>
        <taxon>campanulids</taxon>
        <taxon>Asterales</taxon>
        <taxon>Asteraceae</taxon>
        <taxon>Asteroideae</taxon>
        <taxon>Heliantheae alliance</taxon>
        <taxon>Heliantheae</taxon>
        <taxon>Helianthus</taxon>
    </lineage>
</organism>
<dbReference type="Proteomes" id="UP000215914">
    <property type="component" value="Unassembled WGS sequence"/>
</dbReference>
<dbReference type="Gramene" id="mRNA:HanXRQr2_Chr05g0211051">
    <property type="protein sequence ID" value="mRNA:HanXRQr2_Chr05g0211051"/>
    <property type="gene ID" value="HanXRQr2_Chr05g0211051"/>
</dbReference>
<sequence>MILQIAQLLSAFYLKMRRNHWLSLATEVKRLKASSWFQTPMRKFLTNGYACL</sequence>
<keyword evidence="2" id="KW-1185">Reference proteome</keyword>
<accession>A0A9K3NMT3</accession>
<dbReference type="AlphaFoldDB" id="A0A9K3NMT3"/>
<comment type="caution">
    <text evidence="1">The sequence shown here is derived from an EMBL/GenBank/DDBJ whole genome shotgun (WGS) entry which is preliminary data.</text>
</comment>